<gene>
    <name evidence="2" type="ORF">ILEXP_LOCUS1277</name>
</gene>
<dbReference type="Proteomes" id="UP001642360">
    <property type="component" value="Unassembled WGS sequence"/>
</dbReference>
<evidence type="ECO:0000256" key="1">
    <source>
        <dbReference type="SAM" id="SignalP"/>
    </source>
</evidence>
<protein>
    <submittedName>
        <fullName evidence="2">Uncharacterized protein</fullName>
    </submittedName>
</protein>
<name>A0ABC8QS55_9AQUA</name>
<evidence type="ECO:0000313" key="3">
    <source>
        <dbReference type="Proteomes" id="UP001642360"/>
    </source>
</evidence>
<accession>A0ABC8QS55</accession>
<feature type="chain" id="PRO_5044874804" evidence="1">
    <location>
        <begin position="26"/>
        <end position="219"/>
    </location>
</feature>
<reference evidence="2 3" key="1">
    <citation type="submission" date="2024-02" db="EMBL/GenBank/DDBJ databases">
        <authorList>
            <person name="Vignale AGUSTIN F."/>
            <person name="Sosa J E."/>
            <person name="Modenutti C."/>
        </authorList>
    </citation>
    <scope>NUCLEOTIDE SEQUENCE [LARGE SCALE GENOMIC DNA]</scope>
</reference>
<evidence type="ECO:0000313" key="2">
    <source>
        <dbReference type="EMBL" id="CAK9134342.1"/>
    </source>
</evidence>
<dbReference type="EMBL" id="CAUOFW020000428">
    <property type="protein sequence ID" value="CAK9134342.1"/>
    <property type="molecule type" value="Genomic_DNA"/>
</dbReference>
<comment type="caution">
    <text evidence="2">The sequence shown here is derived from an EMBL/GenBank/DDBJ whole genome shotgun (WGS) entry which is preliminary data.</text>
</comment>
<organism evidence="2 3">
    <name type="scientific">Ilex paraguariensis</name>
    <name type="common">yerba mate</name>
    <dbReference type="NCBI Taxonomy" id="185542"/>
    <lineage>
        <taxon>Eukaryota</taxon>
        <taxon>Viridiplantae</taxon>
        <taxon>Streptophyta</taxon>
        <taxon>Embryophyta</taxon>
        <taxon>Tracheophyta</taxon>
        <taxon>Spermatophyta</taxon>
        <taxon>Magnoliopsida</taxon>
        <taxon>eudicotyledons</taxon>
        <taxon>Gunneridae</taxon>
        <taxon>Pentapetalae</taxon>
        <taxon>asterids</taxon>
        <taxon>campanulids</taxon>
        <taxon>Aquifoliales</taxon>
        <taxon>Aquifoliaceae</taxon>
        <taxon>Ilex</taxon>
    </lineage>
</organism>
<dbReference type="AlphaFoldDB" id="A0ABC8QS55"/>
<keyword evidence="3" id="KW-1185">Reference proteome</keyword>
<keyword evidence="1" id="KW-0732">Signal</keyword>
<feature type="signal peptide" evidence="1">
    <location>
        <begin position="1"/>
        <end position="25"/>
    </location>
</feature>
<proteinExistence type="predicted"/>
<sequence length="219" mass="22956">MEMMNRKTALAVMLGLSALAFNASAHGPSKAQYGGVVQTASDLSFELANEGDKAALYIVDHDAPADASKMSGKLAILNGTEKSEVELKPVGGNKLEATTKLVSGARVVATVTTAEGKVITVRFKAKCVSRGVLQGADKTIERANYPGIPPEFPISEMTSAVAGARPKLGLIEEGGKFYTPGTSPSEVLNAFEVCKDLIAQMVPYCKRKLAQAVAEPEGV</sequence>